<dbReference type="Gene3D" id="1.20.58.1970">
    <property type="match status" value="1"/>
</dbReference>
<dbReference type="PANTHER" id="PTHR24016:SF0">
    <property type="entry name" value="CONSERVED OLIGOMERIC GOLGI COMPLEX SUBUNIT 4"/>
    <property type="match status" value="1"/>
</dbReference>
<evidence type="ECO:0000313" key="1">
    <source>
        <dbReference type="EMBL" id="KPI98458.1"/>
    </source>
</evidence>
<dbReference type="Proteomes" id="UP000053268">
    <property type="component" value="Unassembled WGS sequence"/>
</dbReference>
<reference evidence="1 2" key="1">
    <citation type="journal article" date="2015" name="Nat. Commun.">
        <title>Outbred genome sequencing and CRISPR/Cas9 gene editing in butterflies.</title>
        <authorList>
            <person name="Li X."/>
            <person name="Fan D."/>
            <person name="Zhang W."/>
            <person name="Liu G."/>
            <person name="Zhang L."/>
            <person name="Zhao L."/>
            <person name="Fang X."/>
            <person name="Chen L."/>
            <person name="Dong Y."/>
            <person name="Chen Y."/>
            <person name="Ding Y."/>
            <person name="Zhao R."/>
            <person name="Feng M."/>
            <person name="Zhu Y."/>
            <person name="Feng Y."/>
            <person name="Jiang X."/>
            <person name="Zhu D."/>
            <person name="Xiang H."/>
            <person name="Feng X."/>
            <person name="Li S."/>
            <person name="Wang J."/>
            <person name="Zhang G."/>
            <person name="Kronforst M.R."/>
            <person name="Wang W."/>
        </authorList>
    </citation>
    <scope>NUCLEOTIDE SEQUENCE [LARGE SCALE GENOMIC DNA]</scope>
    <source>
        <strain evidence="1">Ya'a_city_454_Px</strain>
        <tissue evidence="1">Whole body</tissue>
    </source>
</reference>
<proteinExistence type="predicted"/>
<protein>
    <submittedName>
        <fullName evidence="1">Conserved oligomeric Golgi complex subunit 4</fullName>
    </submittedName>
</protein>
<keyword evidence="2" id="KW-1185">Reference proteome</keyword>
<sequence>MAECGAEWAERLAGEAVSLGGALCRRGPERDKLRSCAAGLAAAAAAFRHARHLALAALRAALQPRLHAWALHLAAPLPAQAASDADADALIEELEEEAAALPAALEVLASAAREALPGAAEELLTGVVGELAARAEQAMLRHQYDRVGVEGGVGVRVREGGLGVERRARRMAAWAGSAAGGARERCARVTQCAALLGLEPVSHAADALQPAPRLSPKDARDLLARRTDFKMEEIKRLKL</sequence>
<dbReference type="STRING" id="66420.A0A194PZJ4"/>
<dbReference type="InterPro" id="IPR048682">
    <property type="entry name" value="COG4"/>
</dbReference>
<organism evidence="1 2">
    <name type="scientific">Papilio xuthus</name>
    <name type="common">Asian swallowtail butterfly</name>
    <dbReference type="NCBI Taxonomy" id="66420"/>
    <lineage>
        <taxon>Eukaryota</taxon>
        <taxon>Metazoa</taxon>
        <taxon>Ecdysozoa</taxon>
        <taxon>Arthropoda</taxon>
        <taxon>Hexapoda</taxon>
        <taxon>Insecta</taxon>
        <taxon>Pterygota</taxon>
        <taxon>Neoptera</taxon>
        <taxon>Endopterygota</taxon>
        <taxon>Lepidoptera</taxon>
        <taxon>Glossata</taxon>
        <taxon>Ditrysia</taxon>
        <taxon>Papilionoidea</taxon>
        <taxon>Papilionidae</taxon>
        <taxon>Papilioninae</taxon>
        <taxon>Papilio</taxon>
    </lineage>
</organism>
<gene>
    <name evidence="1" type="ORF">RR46_03610</name>
</gene>
<dbReference type="AlphaFoldDB" id="A0A194PZJ4"/>
<dbReference type="EMBL" id="KQ459584">
    <property type="protein sequence ID" value="KPI98458.1"/>
    <property type="molecule type" value="Genomic_DNA"/>
</dbReference>
<accession>A0A194PZJ4</accession>
<dbReference type="PANTHER" id="PTHR24016">
    <property type="entry name" value="CONSERVED OLIGOMERIC GOLGI COMPLEX SUBUNIT 4"/>
    <property type="match status" value="1"/>
</dbReference>
<evidence type="ECO:0000313" key="2">
    <source>
        <dbReference type="Proteomes" id="UP000053268"/>
    </source>
</evidence>
<name>A0A194PZJ4_PAPXU</name>